<keyword evidence="4" id="KW-0456">Lyase</keyword>
<evidence type="ECO:0000256" key="5">
    <source>
        <dbReference type="ARBA" id="ARBA00037974"/>
    </source>
</evidence>
<dbReference type="NCBIfam" id="TIGR04350">
    <property type="entry name" value="C_S_lyase_PatB"/>
    <property type="match status" value="1"/>
</dbReference>
<dbReference type="Proteomes" id="UP000823964">
    <property type="component" value="Unassembled WGS sequence"/>
</dbReference>
<comment type="caution">
    <text evidence="7">The sequence shown here is derived from an EMBL/GenBank/DDBJ whole genome shotgun (WGS) entry which is preliminary data.</text>
</comment>
<sequence>MNPTPQTDGPLPASPDPLFDEPVMRRGTDSAKWNSDSRDDILPLWVADMDFRTAPPIIDALRQRVQHGIFGYVSVPAACDQALINWCARRHNWSFPAEHILHTSGVVPAISAVLRALTRPGDGVLVQTPVYNCFFSSIRNMGCRAITSPLRPEGDHYVMDFEDLEQRAADPRTTVMLLCNPHNPVSRVWTPDELERLSDICRRHRLALVSDEIHGDLVLPGYRYTPCASLPGNQGSCITLLSAGKAFNIAGLQLAFIVCPEPETRRRIDKAINIHEVCDVNPFGVAASTAAYTHGEEWLKRLMIYLQGNYRELCDFFSRHLPGLPVTRLEGSYLVWVDCRSLLPGPAGDPGRADAEPSLADRLFNATGLRLNGGELYGAEGYGYLRWNIACPRRLLRDALDRFRRFVASL</sequence>
<dbReference type="Gene3D" id="3.90.1150.10">
    <property type="entry name" value="Aspartate Aminotransferase, domain 1"/>
    <property type="match status" value="1"/>
</dbReference>
<evidence type="ECO:0000256" key="2">
    <source>
        <dbReference type="ARBA" id="ARBA00012224"/>
    </source>
</evidence>
<evidence type="ECO:0000313" key="7">
    <source>
        <dbReference type="EMBL" id="HIX20653.1"/>
    </source>
</evidence>
<comment type="similarity">
    <text evidence="5">Belongs to the class-II pyridoxal-phosphate-dependent aminotransferase family. MalY/PatB cystathionine beta-lyase subfamily.</text>
</comment>
<dbReference type="InterPro" id="IPR015422">
    <property type="entry name" value="PyrdxlP-dep_Trfase_small"/>
</dbReference>
<reference evidence="7" key="2">
    <citation type="submission" date="2021-04" db="EMBL/GenBank/DDBJ databases">
        <authorList>
            <person name="Gilroy R."/>
        </authorList>
    </citation>
    <scope>NUCLEOTIDE SEQUENCE</scope>
    <source>
        <strain evidence="7">14975</strain>
    </source>
</reference>
<proteinExistence type="inferred from homology"/>
<dbReference type="EMBL" id="DXFQ01000163">
    <property type="protein sequence ID" value="HIX20653.1"/>
    <property type="molecule type" value="Genomic_DNA"/>
</dbReference>
<keyword evidence="7" id="KW-0808">Transferase</keyword>
<dbReference type="PANTHER" id="PTHR43525">
    <property type="entry name" value="PROTEIN MALY"/>
    <property type="match status" value="1"/>
</dbReference>
<evidence type="ECO:0000256" key="3">
    <source>
        <dbReference type="ARBA" id="ARBA00022898"/>
    </source>
</evidence>
<accession>A0A9D1VCP4</accession>
<dbReference type="InterPro" id="IPR051798">
    <property type="entry name" value="Class-II_PLP-Dep_Aminotrans"/>
</dbReference>
<keyword evidence="7" id="KW-0032">Aminotransferase</keyword>
<dbReference type="InterPro" id="IPR027619">
    <property type="entry name" value="C-S_lyase_PatB-like"/>
</dbReference>
<organism evidence="7 8">
    <name type="scientific">Candidatus Akkermansia intestinigallinarum</name>
    <dbReference type="NCBI Taxonomy" id="2838431"/>
    <lineage>
        <taxon>Bacteria</taxon>
        <taxon>Pseudomonadati</taxon>
        <taxon>Verrucomicrobiota</taxon>
        <taxon>Verrucomicrobiia</taxon>
        <taxon>Verrucomicrobiales</taxon>
        <taxon>Akkermansiaceae</taxon>
        <taxon>Akkermansia</taxon>
    </lineage>
</organism>
<keyword evidence="3" id="KW-0663">Pyridoxal phosphate</keyword>
<dbReference type="AlphaFoldDB" id="A0A9D1VCP4"/>
<dbReference type="EC" id="4.4.1.13" evidence="2"/>
<dbReference type="SUPFAM" id="SSF53383">
    <property type="entry name" value="PLP-dependent transferases"/>
    <property type="match status" value="1"/>
</dbReference>
<dbReference type="InterPro" id="IPR015424">
    <property type="entry name" value="PyrdxlP-dep_Trfase"/>
</dbReference>
<dbReference type="Pfam" id="PF00155">
    <property type="entry name" value="Aminotran_1_2"/>
    <property type="match status" value="1"/>
</dbReference>
<protein>
    <recommendedName>
        <fullName evidence="2">cysteine-S-conjugate beta-lyase</fullName>
        <ecNumber evidence="2">4.4.1.13</ecNumber>
    </recommendedName>
</protein>
<dbReference type="PANTHER" id="PTHR43525:SF1">
    <property type="entry name" value="PROTEIN MALY"/>
    <property type="match status" value="1"/>
</dbReference>
<evidence type="ECO:0000313" key="8">
    <source>
        <dbReference type="Proteomes" id="UP000823964"/>
    </source>
</evidence>
<evidence type="ECO:0000259" key="6">
    <source>
        <dbReference type="Pfam" id="PF00155"/>
    </source>
</evidence>
<dbReference type="GO" id="GO:0030170">
    <property type="term" value="F:pyridoxal phosphate binding"/>
    <property type="evidence" value="ECO:0007669"/>
    <property type="project" value="InterPro"/>
</dbReference>
<dbReference type="GO" id="GO:0047804">
    <property type="term" value="F:cysteine-S-conjugate beta-lyase activity"/>
    <property type="evidence" value="ECO:0007669"/>
    <property type="project" value="UniProtKB-EC"/>
</dbReference>
<dbReference type="InterPro" id="IPR015421">
    <property type="entry name" value="PyrdxlP-dep_Trfase_major"/>
</dbReference>
<name>A0A9D1VCP4_9BACT</name>
<dbReference type="GO" id="GO:0008483">
    <property type="term" value="F:transaminase activity"/>
    <property type="evidence" value="ECO:0007669"/>
    <property type="project" value="UniProtKB-KW"/>
</dbReference>
<dbReference type="Gene3D" id="3.40.640.10">
    <property type="entry name" value="Type I PLP-dependent aspartate aminotransferase-like (Major domain)"/>
    <property type="match status" value="1"/>
</dbReference>
<gene>
    <name evidence="7" type="ORF">H9862_08655</name>
</gene>
<feature type="domain" description="Aminotransferase class I/classII large" evidence="6">
    <location>
        <begin position="42"/>
        <end position="402"/>
    </location>
</feature>
<evidence type="ECO:0000256" key="1">
    <source>
        <dbReference type="ARBA" id="ARBA00001933"/>
    </source>
</evidence>
<evidence type="ECO:0000256" key="4">
    <source>
        <dbReference type="ARBA" id="ARBA00023239"/>
    </source>
</evidence>
<reference evidence="7" key="1">
    <citation type="journal article" date="2021" name="PeerJ">
        <title>Extensive microbial diversity within the chicken gut microbiome revealed by metagenomics and culture.</title>
        <authorList>
            <person name="Gilroy R."/>
            <person name="Ravi A."/>
            <person name="Getino M."/>
            <person name="Pursley I."/>
            <person name="Horton D.L."/>
            <person name="Alikhan N.F."/>
            <person name="Baker D."/>
            <person name="Gharbi K."/>
            <person name="Hall N."/>
            <person name="Watson M."/>
            <person name="Adriaenssens E.M."/>
            <person name="Foster-Nyarko E."/>
            <person name="Jarju S."/>
            <person name="Secka A."/>
            <person name="Antonio M."/>
            <person name="Oren A."/>
            <person name="Chaudhuri R.R."/>
            <person name="La Ragione R."/>
            <person name="Hildebrand F."/>
            <person name="Pallen M.J."/>
        </authorList>
    </citation>
    <scope>NUCLEOTIDE SEQUENCE</scope>
    <source>
        <strain evidence="7">14975</strain>
    </source>
</reference>
<dbReference type="InterPro" id="IPR004839">
    <property type="entry name" value="Aminotransferase_I/II_large"/>
</dbReference>
<comment type="cofactor">
    <cofactor evidence="1">
        <name>pyridoxal 5'-phosphate</name>
        <dbReference type="ChEBI" id="CHEBI:597326"/>
    </cofactor>
</comment>
<dbReference type="CDD" id="cd00609">
    <property type="entry name" value="AAT_like"/>
    <property type="match status" value="1"/>
</dbReference>